<organism evidence="2">
    <name type="scientific">marine sediment metagenome</name>
    <dbReference type="NCBI Taxonomy" id="412755"/>
    <lineage>
        <taxon>unclassified sequences</taxon>
        <taxon>metagenomes</taxon>
        <taxon>ecological metagenomes</taxon>
    </lineage>
</organism>
<feature type="compositionally biased region" description="Basic and acidic residues" evidence="1">
    <location>
        <begin position="1"/>
        <end position="11"/>
    </location>
</feature>
<gene>
    <name evidence="2" type="ORF">S01H4_11361</name>
</gene>
<proteinExistence type="predicted"/>
<feature type="region of interest" description="Disordered" evidence="1">
    <location>
        <begin position="1"/>
        <end position="51"/>
    </location>
</feature>
<dbReference type="EMBL" id="BART01004569">
    <property type="protein sequence ID" value="GAG54691.1"/>
    <property type="molecule type" value="Genomic_DNA"/>
</dbReference>
<comment type="caution">
    <text evidence="2">The sequence shown here is derived from an EMBL/GenBank/DDBJ whole genome shotgun (WGS) entry which is preliminary data.</text>
</comment>
<evidence type="ECO:0000313" key="2">
    <source>
        <dbReference type="EMBL" id="GAG54691.1"/>
    </source>
</evidence>
<protein>
    <submittedName>
        <fullName evidence="2">Uncharacterized protein</fullName>
    </submittedName>
</protein>
<accession>X1A354</accession>
<dbReference type="AlphaFoldDB" id="X1A354"/>
<evidence type="ECO:0000256" key="1">
    <source>
        <dbReference type="SAM" id="MobiDB-lite"/>
    </source>
</evidence>
<name>X1A354_9ZZZZ</name>
<sequence length="51" mass="6073">MPRDILKDPDYYRTLNNKNPYYKRGAKMNPSALEGNSKQRKWGERGKKRSD</sequence>
<feature type="compositionally biased region" description="Basic and acidic residues" evidence="1">
    <location>
        <begin position="41"/>
        <end position="51"/>
    </location>
</feature>
<reference evidence="2" key="1">
    <citation type="journal article" date="2014" name="Front. Microbiol.">
        <title>High frequency of phylogenetically diverse reductive dehalogenase-homologous genes in deep subseafloor sedimentary metagenomes.</title>
        <authorList>
            <person name="Kawai M."/>
            <person name="Futagami T."/>
            <person name="Toyoda A."/>
            <person name="Takaki Y."/>
            <person name="Nishi S."/>
            <person name="Hori S."/>
            <person name="Arai W."/>
            <person name="Tsubouchi T."/>
            <person name="Morono Y."/>
            <person name="Uchiyama I."/>
            <person name="Ito T."/>
            <person name="Fujiyama A."/>
            <person name="Inagaki F."/>
            <person name="Takami H."/>
        </authorList>
    </citation>
    <scope>NUCLEOTIDE SEQUENCE</scope>
    <source>
        <strain evidence="2">Expedition CK06-06</strain>
    </source>
</reference>